<evidence type="ECO:0000313" key="14">
    <source>
        <dbReference type="EMBL" id="RZS92427.1"/>
    </source>
</evidence>
<feature type="binding site" evidence="12">
    <location>
        <begin position="86"/>
        <end position="87"/>
    </location>
    <ligand>
        <name>NAD(+)</name>
        <dbReference type="ChEBI" id="CHEBI:57540"/>
    </ligand>
</feature>
<evidence type="ECO:0000256" key="11">
    <source>
        <dbReference type="ARBA" id="ARBA00034005"/>
    </source>
</evidence>
<feature type="binding site" evidence="12">
    <location>
        <position position="131"/>
    </location>
    <ligand>
        <name>NAD(+)</name>
        <dbReference type="ChEBI" id="CHEBI:57540"/>
    </ligand>
</feature>
<feature type="binding site" evidence="12">
    <location>
        <position position="303"/>
    </location>
    <ligand>
        <name>NAD(+)</name>
        <dbReference type="ChEBI" id="CHEBI:57540"/>
    </ligand>
</feature>
<evidence type="ECO:0000256" key="6">
    <source>
        <dbReference type="ARBA" id="ARBA00022833"/>
    </source>
</evidence>
<comment type="caution">
    <text evidence="12">Lacks conserved residue(s) required for the propagation of feature annotation.</text>
</comment>
<dbReference type="Pfam" id="PF01653">
    <property type="entry name" value="DNA_ligase_aden"/>
    <property type="match status" value="1"/>
</dbReference>
<evidence type="ECO:0000256" key="5">
    <source>
        <dbReference type="ARBA" id="ARBA00022763"/>
    </source>
</evidence>
<dbReference type="SMART" id="SM00278">
    <property type="entry name" value="HhH1"/>
    <property type="match status" value="3"/>
</dbReference>
<dbReference type="EC" id="6.5.1.2" evidence="12"/>
<dbReference type="HAMAP" id="MF_01588">
    <property type="entry name" value="DNA_ligase_A"/>
    <property type="match status" value="1"/>
</dbReference>
<feature type="binding site" evidence="12">
    <location>
        <position position="395"/>
    </location>
    <ligand>
        <name>Zn(2+)</name>
        <dbReference type="ChEBI" id="CHEBI:29105"/>
    </ligand>
</feature>
<comment type="cofactor">
    <cofactor evidence="12">
        <name>Mg(2+)</name>
        <dbReference type="ChEBI" id="CHEBI:18420"/>
    </cofactor>
    <cofactor evidence="12">
        <name>Mn(2+)</name>
        <dbReference type="ChEBI" id="CHEBI:29035"/>
    </cofactor>
</comment>
<evidence type="ECO:0000256" key="4">
    <source>
        <dbReference type="ARBA" id="ARBA00022723"/>
    </source>
</evidence>
<dbReference type="InterPro" id="IPR001357">
    <property type="entry name" value="BRCT_dom"/>
</dbReference>
<dbReference type="Gene3D" id="1.10.287.610">
    <property type="entry name" value="Helix hairpin bin"/>
    <property type="match status" value="1"/>
</dbReference>
<keyword evidence="2 12" id="KW-0436">Ligase</keyword>
<dbReference type="InterPro" id="IPR010994">
    <property type="entry name" value="RuvA_2-like"/>
</dbReference>
<dbReference type="InterPro" id="IPR036420">
    <property type="entry name" value="BRCT_dom_sf"/>
</dbReference>
<dbReference type="SMART" id="SM00532">
    <property type="entry name" value="LIGANc"/>
    <property type="match status" value="1"/>
</dbReference>
<keyword evidence="8 12" id="KW-0520">NAD</keyword>
<keyword evidence="7 12" id="KW-0460">Magnesium</keyword>
<feature type="binding site" evidence="12">
    <location>
        <position position="412"/>
    </location>
    <ligand>
        <name>Zn(2+)</name>
        <dbReference type="ChEBI" id="CHEBI:29105"/>
    </ligand>
</feature>
<dbReference type="GO" id="GO:0046872">
    <property type="term" value="F:metal ion binding"/>
    <property type="evidence" value="ECO:0007669"/>
    <property type="project" value="UniProtKB-KW"/>
</dbReference>
<dbReference type="SUPFAM" id="SSF50249">
    <property type="entry name" value="Nucleic acid-binding proteins"/>
    <property type="match status" value="1"/>
</dbReference>
<keyword evidence="15" id="KW-1185">Reference proteome</keyword>
<name>A0A4Q7NYV6_9FIRM</name>
<protein>
    <recommendedName>
        <fullName evidence="12">DNA ligase</fullName>
        <ecNumber evidence="12">6.5.1.2</ecNumber>
    </recommendedName>
    <alternativeName>
        <fullName evidence="12">Polydeoxyribonucleotide synthase [NAD(+)]</fullName>
    </alternativeName>
</protein>
<keyword evidence="3 12" id="KW-0235">DNA replication</keyword>
<evidence type="ECO:0000256" key="9">
    <source>
        <dbReference type="ARBA" id="ARBA00023204"/>
    </source>
</evidence>
<dbReference type="InterPro" id="IPR004150">
    <property type="entry name" value="NAD_DNA_ligase_OB"/>
</dbReference>
<keyword evidence="4 12" id="KW-0479">Metal-binding</keyword>
<evidence type="ECO:0000256" key="3">
    <source>
        <dbReference type="ARBA" id="ARBA00022705"/>
    </source>
</evidence>
<dbReference type="Pfam" id="PF03120">
    <property type="entry name" value="OB_DNA_ligase"/>
    <property type="match status" value="1"/>
</dbReference>
<dbReference type="SMART" id="SM00292">
    <property type="entry name" value="BRCT"/>
    <property type="match status" value="1"/>
</dbReference>
<evidence type="ECO:0000256" key="7">
    <source>
        <dbReference type="ARBA" id="ARBA00022842"/>
    </source>
</evidence>
<keyword evidence="10 12" id="KW-0464">Manganese</keyword>
<dbReference type="InterPro" id="IPR001679">
    <property type="entry name" value="DNA_ligase"/>
</dbReference>
<keyword evidence="6 12" id="KW-0862">Zinc</keyword>
<evidence type="ECO:0000259" key="13">
    <source>
        <dbReference type="PROSITE" id="PS50172"/>
    </source>
</evidence>
<dbReference type="GO" id="GO:0006260">
    <property type="term" value="P:DNA replication"/>
    <property type="evidence" value="ECO:0007669"/>
    <property type="project" value="UniProtKB-KW"/>
</dbReference>
<dbReference type="InterPro" id="IPR004149">
    <property type="entry name" value="Znf_DNAligase_C4"/>
</dbReference>
<dbReference type="RefSeq" id="WP_243647611.1">
    <property type="nucleotide sequence ID" value="NZ_SGXF01000009.1"/>
</dbReference>
<accession>A0A4Q7NYV6</accession>
<dbReference type="PROSITE" id="PS50172">
    <property type="entry name" value="BRCT"/>
    <property type="match status" value="1"/>
</dbReference>
<dbReference type="InterPro" id="IPR012340">
    <property type="entry name" value="NA-bd_OB-fold"/>
</dbReference>
<comment type="catalytic activity">
    <reaction evidence="11 12">
        <text>NAD(+) + (deoxyribonucleotide)n-3'-hydroxyl + 5'-phospho-(deoxyribonucleotide)m = (deoxyribonucleotide)n+m + AMP + beta-nicotinamide D-nucleotide.</text>
        <dbReference type="EC" id="6.5.1.2"/>
    </reaction>
</comment>
<dbReference type="SUPFAM" id="SSF56091">
    <property type="entry name" value="DNA ligase/mRNA capping enzyme, catalytic domain"/>
    <property type="match status" value="1"/>
</dbReference>
<dbReference type="Gene3D" id="2.40.50.140">
    <property type="entry name" value="Nucleic acid-binding proteins"/>
    <property type="match status" value="1"/>
</dbReference>
<comment type="function">
    <text evidence="1 12">DNA ligase that catalyzes the formation of phosphodiester linkages between 5'-phosphoryl and 3'-hydroxyl groups in double-stranded DNA using NAD as a coenzyme and as the energy source for the reaction. It is essential for DNA replication and repair of damaged DNA.</text>
</comment>
<proteinExistence type="inferred from homology"/>
<reference evidence="14 15" key="1">
    <citation type="submission" date="2019-02" db="EMBL/GenBank/DDBJ databases">
        <title>Genomic Encyclopedia of Type Strains, Phase IV (KMG-IV): sequencing the most valuable type-strain genomes for metagenomic binning, comparative biology and taxonomic classification.</title>
        <authorList>
            <person name="Goeker M."/>
        </authorList>
    </citation>
    <scope>NUCLEOTIDE SEQUENCE [LARGE SCALE GENOMIC DNA]</scope>
    <source>
        <strain evidence="14 15">DSM 29486</strain>
    </source>
</reference>
<dbReference type="Pfam" id="PF12826">
    <property type="entry name" value="HHH_2"/>
    <property type="match status" value="1"/>
</dbReference>
<organism evidence="14 15">
    <name type="scientific">Cuneatibacter caecimuris</name>
    <dbReference type="NCBI Taxonomy" id="1796618"/>
    <lineage>
        <taxon>Bacteria</taxon>
        <taxon>Bacillati</taxon>
        <taxon>Bacillota</taxon>
        <taxon>Clostridia</taxon>
        <taxon>Lachnospirales</taxon>
        <taxon>Lachnospiraceae</taxon>
        <taxon>Cuneatibacter</taxon>
    </lineage>
</organism>
<dbReference type="InterPro" id="IPR041663">
    <property type="entry name" value="DisA/LigA_HHH"/>
</dbReference>
<evidence type="ECO:0000256" key="1">
    <source>
        <dbReference type="ARBA" id="ARBA00004067"/>
    </source>
</evidence>
<feature type="binding site" evidence="12">
    <location>
        <position position="417"/>
    </location>
    <ligand>
        <name>Zn(2+)</name>
        <dbReference type="ChEBI" id="CHEBI:29105"/>
    </ligand>
</feature>
<dbReference type="GO" id="GO:0003677">
    <property type="term" value="F:DNA binding"/>
    <property type="evidence" value="ECO:0007669"/>
    <property type="project" value="InterPro"/>
</dbReference>
<dbReference type="GO" id="GO:0006281">
    <property type="term" value="P:DNA repair"/>
    <property type="evidence" value="ECO:0007669"/>
    <property type="project" value="UniProtKB-KW"/>
</dbReference>
<dbReference type="InterPro" id="IPR013840">
    <property type="entry name" value="DNAligase_N"/>
</dbReference>
<dbReference type="Proteomes" id="UP000292927">
    <property type="component" value="Unassembled WGS sequence"/>
</dbReference>
<dbReference type="SUPFAM" id="SSF52113">
    <property type="entry name" value="BRCT domain"/>
    <property type="match status" value="1"/>
</dbReference>
<dbReference type="InterPro" id="IPR003583">
    <property type="entry name" value="Hlx-hairpin-Hlx_DNA-bd_motif"/>
</dbReference>
<feature type="domain" description="BRCT" evidence="13">
    <location>
        <begin position="577"/>
        <end position="654"/>
    </location>
</feature>
<feature type="binding site" evidence="12">
    <location>
        <position position="165"/>
    </location>
    <ligand>
        <name>NAD(+)</name>
        <dbReference type="ChEBI" id="CHEBI:57540"/>
    </ligand>
</feature>
<gene>
    <name evidence="12" type="primary">ligA</name>
    <name evidence="14" type="ORF">EV209_3141</name>
</gene>
<feature type="active site" description="N6-AMP-lysine intermediate" evidence="12">
    <location>
        <position position="110"/>
    </location>
</feature>
<dbReference type="InterPro" id="IPR013839">
    <property type="entry name" value="DNAligase_adenylation"/>
</dbReference>
<dbReference type="NCBIfam" id="TIGR00575">
    <property type="entry name" value="dnlj"/>
    <property type="match status" value="1"/>
</dbReference>
<dbReference type="SUPFAM" id="SSF47781">
    <property type="entry name" value="RuvA domain 2-like"/>
    <property type="match status" value="1"/>
</dbReference>
<dbReference type="Gene3D" id="3.30.470.30">
    <property type="entry name" value="DNA ligase/mRNA capping enzyme"/>
    <property type="match status" value="1"/>
</dbReference>
<evidence type="ECO:0000256" key="8">
    <source>
        <dbReference type="ARBA" id="ARBA00023027"/>
    </source>
</evidence>
<dbReference type="PIRSF" id="PIRSF001604">
    <property type="entry name" value="LigA"/>
    <property type="match status" value="1"/>
</dbReference>
<evidence type="ECO:0000256" key="2">
    <source>
        <dbReference type="ARBA" id="ARBA00022598"/>
    </source>
</evidence>
<evidence type="ECO:0000256" key="10">
    <source>
        <dbReference type="ARBA" id="ARBA00023211"/>
    </source>
</evidence>
<dbReference type="CDD" id="cd17748">
    <property type="entry name" value="BRCT_DNA_ligase_like"/>
    <property type="match status" value="1"/>
</dbReference>
<comment type="similarity">
    <text evidence="12">Belongs to the NAD-dependent DNA ligase family. LigA subfamily.</text>
</comment>
<sequence>MSENKNQTAAGARMEELVKQLNAAARAYYQESREIMSNLEYDRLYDELRLLEKETGTVLAGSPTAQVGYEVLSELPKEHHPSPMLSLDKTKSVEDLQEFLGEQQGILSWKMDGLTVVLTYDGGELAKAVTRGNGEVGEVVTSNARAFENLPVRIPHTGRLVLRGEALIGYQDFRKMNEEIQELDAKYKNPRNLCAGSVRQLNSQVTASRHVRFMAFALVEAEEVDFENSRAKQFEWLKGQGFGVVEYEKVNRDTVAEAVERFAGKIRDNDLPSDGLVLLLEDIAYGESLGRTAKFPRNAIAFKWADEQAQTSLSYIEWSPSRTGLINPVAVFEPVQLEGTTVSRASVHNLSVMEALELGEGDRITVYKANMIIPQIGENLTRSGKITIPRHCPVCGGDTEVRDTGEVRTLYCTNPECQAKKIKSFALFVSRDAMNVDGMSEATLEKFIARGFIHEFADLFRLERYRDEIVELEGFGEKSYENLIASAKKASHTTLPRLIYSLGIPGIGLANARMLCRAFGGDLDRLMRANQEELTEVDGIGGVLAEAWTGYFASEKNRESLENLLKELIIEQEQAPAEEQIFAGKTFVITGAVEHFANRNEMKAYLEARGGKVTGTVSAKTSYLVNNDIASQSSKNKKAKDLGIPIITEETVLSGKLPDGEEETDAH</sequence>
<dbReference type="Gene3D" id="1.10.150.20">
    <property type="entry name" value="5' to 3' exonuclease, C-terminal subdomain"/>
    <property type="match status" value="2"/>
</dbReference>
<dbReference type="Pfam" id="PF03119">
    <property type="entry name" value="DNA_ligase_ZBD"/>
    <property type="match status" value="1"/>
</dbReference>
<dbReference type="Pfam" id="PF00533">
    <property type="entry name" value="BRCT"/>
    <property type="match status" value="1"/>
</dbReference>
<dbReference type="AlphaFoldDB" id="A0A4Q7NYV6"/>
<keyword evidence="5 12" id="KW-0227">DNA damage</keyword>
<evidence type="ECO:0000313" key="15">
    <source>
        <dbReference type="Proteomes" id="UP000292927"/>
    </source>
</evidence>
<feature type="binding site" evidence="12">
    <location>
        <position position="392"/>
    </location>
    <ligand>
        <name>Zn(2+)</name>
        <dbReference type="ChEBI" id="CHEBI:29105"/>
    </ligand>
</feature>
<evidence type="ECO:0000256" key="12">
    <source>
        <dbReference type="HAMAP-Rule" id="MF_01588"/>
    </source>
</evidence>
<comment type="caution">
    <text evidence="14">The sequence shown here is derived from an EMBL/GenBank/DDBJ whole genome shotgun (WGS) entry which is preliminary data.</text>
</comment>
<dbReference type="Pfam" id="PF14520">
    <property type="entry name" value="HHH_5"/>
    <property type="match status" value="1"/>
</dbReference>
<dbReference type="GO" id="GO:0003911">
    <property type="term" value="F:DNA ligase (NAD+) activity"/>
    <property type="evidence" value="ECO:0007669"/>
    <property type="project" value="UniProtKB-UniRule"/>
</dbReference>
<dbReference type="Gene3D" id="3.40.50.10190">
    <property type="entry name" value="BRCT domain"/>
    <property type="match status" value="1"/>
</dbReference>
<keyword evidence="9 12" id="KW-0234">DNA repair</keyword>
<dbReference type="EMBL" id="SGXF01000009">
    <property type="protein sequence ID" value="RZS92427.1"/>
    <property type="molecule type" value="Genomic_DNA"/>
</dbReference>
<dbReference type="NCBIfam" id="NF005932">
    <property type="entry name" value="PRK07956.1"/>
    <property type="match status" value="1"/>
</dbReference>